<accession>A0A9D4MLB6</accession>
<name>A0A9D4MLB6_DREPO</name>
<comment type="caution">
    <text evidence="2">The sequence shown here is derived from an EMBL/GenBank/DDBJ whole genome shotgun (WGS) entry which is preliminary data.</text>
</comment>
<sequence>MGFSQQQWNNLVSQTLPNQGYSLREPTVSKQQSHPHSNDNNNNSARVSHLKCPISEAQPLSS</sequence>
<evidence type="ECO:0000313" key="2">
    <source>
        <dbReference type="EMBL" id="KAH3879410.1"/>
    </source>
</evidence>
<gene>
    <name evidence="2" type="ORF">DPMN_003313</name>
</gene>
<keyword evidence="3" id="KW-1185">Reference proteome</keyword>
<dbReference type="Proteomes" id="UP000828390">
    <property type="component" value="Unassembled WGS sequence"/>
</dbReference>
<feature type="compositionally biased region" description="Polar residues" evidence="1">
    <location>
        <begin position="1"/>
        <end position="21"/>
    </location>
</feature>
<dbReference type="EMBL" id="JAIWYP010000001">
    <property type="protein sequence ID" value="KAH3879410.1"/>
    <property type="molecule type" value="Genomic_DNA"/>
</dbReference>
<feature type="region of interest" description="Disordered" evidence="1">
    <location>
        <begin position="1"/>
        <end position="62"/>
    </location>
</feature>
<reference evidence="2" key="1">
    <citation type="journal article" date="2019" name="bioRxiv">
        <title>The Genome of the Zebra Mussel, Dreissena polymorpha: A Resource for Invasive Species Research.</title>
        <authorList>
            <person name="McCartney M.A."/>
            <person name="Auch B."/>
            <person name="Kono T."/>
            <person name="Mallez S."/>
            <person name="Zhang Y."/>
            <person name="Obille A."/>
            <person name="Becker A."/>
            <person name="Abrahante J.E."/>
            <person name="Garbe J."/>
            <person name="Badalamenti J.P."/>
            <person name="Herman A."/>
            <person name="Mangelson H."/>
            <person name="Liachko I."/>
            <person name="Sullivan S."/>
            <person name="Sone E.D."/>
            <person name="Koren S."/>
            <person name="Silverstein K.A.T."/>
            <person name="Beckman K.B."/>
            <person name="Gohl D.M."/>
        </authorList>
    </citation>
    <scope>NUCLEOTIDE SEQUENCE</scope>
    <source>
        <strain evidence="2">Duluth1</strain>
        <tissue evidence="2">Whole animal</tissue>
    </source>
</reference>
<reference evidence="2" key="2">
    <citation type="submission" date="2020-11" db="EMBL/GenBank/DDBJ databases">
        <authorList>
            <person name="McCartney M.A."/>
            <person name="Auch B."/>
            <person name="Kono T."/>
            <person name="Mallez S."/>
            <person name="Becker A."/>
            <person name="Gohl D.M."/>
            <person name="Silverstein K.A.T."/>
            <person name="Koren S."/>
            <person name="Bechman K.B."/>
            <person name="Herman A."/>
            <person name="Abrahante J.E."/>
            <person name="Garbe J."/>
        </authorList>
    </citation>
    <scope>NUCLEOTIDE SEQUENCE</scope>
    <source>
        <strain evidence="2">Duluth1</strain>
        <tissue evidence="2">Whole animal</tissue>
    </source>
</reference>
<protein>
    <submittedName>
        <fullName evidence="2">Uncharacterized protein</fullName>
    </submittedName>
</protein>
<evidence type="ECO:0000256" key="1">
    <source>
        <dbReference type="SAM" id="MobiDB-lite"/>
    </source>
</evidence>
<organism evidence="2 3">
    <name type="scientific">Dreissena polymorpha</name>
    <name type="common">Zebra mussel</name>
    <name type="synonym">Mytilus polymorpha</name>
    <dbReference type="NCBI Taxonomy" id="45954"/>
    <lineage>
        <taxon>Eukaryota</taxon>
        <taxon>Metazoa</taxon>
        <taxon>Spiralia</taxon>
        <taxon>Lophotrochozoa</taxon>
        <taxon>Mollusca</taxon>
        <taxon>Bivalvia</taxon>
        <taxon>Autobranchia</taxon>
        <taxon>Heteroconchia</taxon>
        <taxon>Euheterodonta</taxon>
        <taxon>Imparidentia</taxon>
        <taxon>Neoheterodontei</taxon>
        <taxon>Myida</taxon>
        <taxon>Dreissenoidea</taxon>
        <taxon>Dreissenidae</taxon>
        <taxon>Dreissena</taxon>
    </lineage>
</organism>
<dbReference type="AlphaFoldDB" id="A0A9D4MLB6"/>
<proteinExistence type="predicted"/>
<evidence type="ECO:0000313" key="3">
    <source>
        <dbReference type="Proteomes" id="UP000828390"/>
    </source>
</evidence>